<dbReference type="EMBL" id="AP012204">
    <property type="protein sequence ID" value="BAK37534.1"/>
    <property type="molecule type" value="Genomic_DNA"/>
</dbReference>
<evidence type="ECO:0000313" key="3">
    <source>
        <dbReference type="Proteomes" id="UP000007947"/>
    </source>
</evidence>
<dbReference type="KEGG" id="mph:MLP_45200"/>
<keyword evidence="3" id="KW-1185">Reference proteome</keyword>
<evidence type="ECO:0000256" key="1">
    <source>
        <dbReference type="SAM" id="MobiDB-lite"/>
    </source>
</evidence>
<organism evidence="2 3">
    <name type="scientific">Microlunatus phosphovorus (strain ATCC 700054 / DSM 10555 / JCM 9379 / NBRC 101784 / NCIMB 13414 / VKM Ac-1990 / NM-1)</name>
    <dbReference type="NCBI Taxonomy" id="1032480"/>
    <lineage>
        <taxon>Bacteria</taxon>
        <taxon>Bacillati</taxon>
        <taxon>Actinomycetota</taxon>
        <taxon>Actinomycetes</taxon>
        <taxon>Propionibacteriales</taxon>
        <taxon>Propionibacteriaceae</taxon>
        <taxon>Microlunatus</taxon>
    </lineage>
</organism>
<accession>F5XTT5</accession>
<dbReference type="STRING" id="1032480.MLP_45200"/>
<protein>
    <submittedName>
        <fullName evidence="2">Uncharacterized protein</fullName>
    </submittedName>
</protein>
<dbReference type="AlphaFoldDB" id="F5XTT5"/>
<feature type="region of interest" description="Disordered" evidence="1">
    <location>
        <begin position="1"/>
        <end position="205"/>
    </location>
</feature>
<reference evidence="2 3" key="1">
    <citation type="submission" date="2011-05" db="EMBL/GenBank/DDBJ databases">
        <title>Whole genome sequence of Microlunatus phosphovorus NM-1.</title>
        <authorList>
            <person name="Hosoyama A."/>
            <person name="Sasaki K."/>
            <person name="Harada T."/>
            <person name="Igarashi R."/>
            <person name="Kawakoshi A."/>
            <person name="Sasagawa M."/>
            <person name="Fukada J."/>
            <person name="Nakamura S."/>
            <person name="Katano Y."/>
            <person name="Hanada S."/>
            <person name="Kamagata Y."/>
            <person name="Nakamura N."/>
            <person name="Yamazaki S."/>
            <person name="Fujita N."/>
        </authorList>
    </citation>
    <scope>NUCLEOTIDE SEQUENCE [LARGE SCALE GENOMIC DNA]</scope>
    <source>
        <strain evidence="3">ATCC 700054 / DSM 10555 / JCM 9379 / NBRC 101784 / NCIMB 13414 / VKM Ac-1990 / NM-1</strain>
    </source>
</reference>
<feature type="compositionally biased region" description="Basic and acidic residues" evidence="1">
    <location>
        <begin position="45"/>
        <end position="69"/>
    </location>
</feature>
<name>F5XTT5_MICPN</name>
<feature type="compositionally biased region" description="Basic and acidic residues" evidence="1">
    <location>
        <begin position="139"/>
        <end position="149"/>
    </location>
</feature>
<evidence type="ECO:0000313" key="2">
    <source>
        <dbReference type="EMBL" id="BAK37534.1"/>
    </source>
</evidence>
<feature type="compositionally biased region" description="Basic residues" evidence="1">
    <location>
        <begin position="156"/>
        <end position="167"/>
    </location>
</feature>
<feature type="compositionally biased region" description="Basic and acidic residues" evidence="1">
    <location>
        <begin position="87"/>
        <end position="99"/>
    </location>
</feature>
<dbReference type="Proteomes" id="UP000007947">
    <property type="component" value="Chromosome"/>
</dbReference>
<feature type="compositionally biased region" description="Polar residues" evidence="1">
    <location>
        <begin position="174"/>
        <end position="184"/>
    </location>
</feature>
<sequence>MGDSLSASSRTDRSIRQSSGSSRRTVAAIGPLCQSGPLRQPLTRDPSRCPAKERPRCARGRARDVDLGRTRATCAPRLGALRIRSPAQDDLRSSVEHARPWPGGHTDAPVTQESRTLRARGPQTTAGQAEPPYGSRPRATNDRRPDGTSERLAPAGHKRPQARRNLRTARAPGPQTTAGQTELPNGSRPRATNVRDPARLAPTGQ</sequence>
<gene>
    <name evidence="2" type="ordered locus">MLP_45200</name>
</gene>
<dbReference type="HOGENOM" id="CLU_1336229_0_0_11"/>
<proteinExistence type="predicted"/>